<keyword evidence="1" id="KW-0808">Transferase</keyword>
<dbReference type="GO" id="GO:0044550">
    <property type="term" value="P:secondary metabolite biosynthetic process"/>
    <property type="evidence" value="ECO:0007669"/>
    <property type="project" value="TreeGrafter"/>
</dbReference>
<dbReference type="Proteomes" id="UP001140074">
    <property type="component" value="Unassembled WGS sequence"/>
</dbReference>
<dbReference type="GO" id="GO:0016747">
    <property type="term" value="F:acyltransferase activity, transferring groups other than amino-acyl groups"/>
    <property type="evidence" value="ECO:0007669"/>
    <property type="project" value="TreeGrafter"/>
</dbReference>
<dbReference type="AlphaFoldDB" id="A0A9W8II93"/>
<gene>
    <name evidence="2" type="ORF">GGH94_003028</name>
</gene>
<reference evidence="2" key="1">
    <citation type="submission" date="2022-07" db="EMBL/GenBank/DDBJ databases">
        <title>Phylogenomic reconstructions and comparative analyses of Kickxellomycotina fungi.</title>
        <authorList>
            <person name="Reynolds N.K."/>
            <person name="Stajich J.E."/>
            <person name="Barry K."/>
            <person name="Grigoriev I.V."/>
            <person name="Crous P."/>
            <person name="Smith M.E."/>
        </authorList>
    </citation>
    <scope>NUCLEOTIDE SEQUENCE</scope>
    <source>
        <strain evidence="2">RSA 476</strain>
    </source>
</reference>
<dbReference type="Pfam" id="PF02458">
    <property type="entry name" value="Transferase"/>
    <property type="match status" value="2"/>
</dbReference>
<dbReference type="EMBL" id="JANBUY010000092">
    <property type="protein sequence ID" value="KAJ2864306.1"/>
    <property type="molecule type" value="Genomic_DNA"/>
</dbReference>
<dbReference type="PANTHER" id="PTHR31642">
    <property type="entry name" value="TRICHOTHECENE 3-O-ACETYLTRANSFERASE"/>
    <property type="match status" value="1"/>
</dbReference>
<proteinExistence type="predicted"/>
<dbReference type="PANTHER" id="PTHR31642:SF310">
    <property type="entry name" value="FATTY ALCOHOL:CAFFEOYL-COA ACYLTRANSFERASE"/>
    <property type="match status" value="1"/>
</dbReference>
<dbReference type="InterPro" id="IPR050317">
    <property type="entry name" value="Plant_Fungal_Acyltransferase"/>
</dbReference>
<accession>A0A9W8II93</accession>
<keyword evidence="3" id="KW-1185">Reference proteome</keyword>
<dbReference type="InterPro" id="IPR023213">
    <property type="entry name" value="CAT-like_dom_sf"/>
</dbReference>
<evidence type="ECO:0000313" key="3">
    <source>
        <dbReference type="Proteomes" id="UP001140074"/>
    </source>
</evidence>
<sequence length="490" mass="54583">MDRLLHGIQSQIIELCVLDTLLSFSNIPFLFYYGNDAKDPDFMSSEQLRDSFIMTLLDFPILVGHLEMDGSGHARVVVDKNNLNLPEYLESQSSVHFRDLQASKFSWDALPRGVATTGSVTTANEDGTITLANVHVVRLQDNSGLVLFINTTHAVFDGIGYCTFVNRWAEISKWMRSGNTTNELPMFQGRFTRDTLAKHMPVERRALDGCTREMFTKSGLLSRWLAWISPRTRGALIGNAVSLPHNKGHLFHISPSMLALLHCSIEEYVDCTERVSDNDILTALVSMLVAQSEAEQTTWHSHLSSLASLASSLIPSIFAQDRMFATEIVIDMRPRLAGLSAAKYTGNAVFAGCLTNTFENVTGGISARSLALVARRVRQLVSHVDAPYIAQLLDMLNSDPSRFMCPLAQDITRMPAVVSNQSRFEFYNADFGSGIPAWVSPIEIQFPHYVSIIPVHPLAGGYGIHITMSERAMANILRNKYWMNTVDLIY</sequence>
<protein>
    <submittedName>
        <fullName evidence="2">Uncharacterized protein</fullName>
    </submittedName>
</protein>
<dbReference type="Gene3D" id="3.30.559.10">
    <property type="entry name" value="Chloramphenicol acetyltransferase-like domain"/>
    <property type="match status" value="2"/>
</dbReference>
<evidence type="ECO:0000313" key="2">
    <source>
        <dbReference type="EMBL" id="KAJ2864306.1"/>
    </source>
</evidence>
<organism evidence="2 3">
    <name type="scientific">Coemansia aciculifera</name>
    <dbReference type="NCBI Taxonomy" id="417176"/>
    <lineage>
        <taxon>Eukaryota</taxon>
        <taxon>Fungi</taxon>
        <taxon>Fungi incertae sedis</taxon>
        <taxon>Zoopagomycota</taxon>
        <taxon>Kickxellomycotina</taxon>
        <taxon>Kickxellomycetes</taxon>
        <taxon>Kickxellales</taxon>
        <taxon>Kickxellaceae</taxon>
        <taxon>Coemansia</taxon>
    </lineage>
</organism>
<name>A0A9W8II93_9FUNG</name>
<comment type="caution">
    <text evidence="2">The sequence shown here is derived from an EMBL/GenBank/DDBJ whole genome shotgun (WGS) entry which is preliminary data.</text>
</comment>
<evidence type="ECO:0000256" key="1">
    <source>
        <dbReference type="ARBA" id="ARBA00022679"/>
    </source>
</evidence>